<dbReference type="GO" id="GO:0003713">
    <property type="term" value="F:transcription coactivator activity"/>
    <property type="evidence" value="ECO:0007669"/>
    <property type="project" value="TreeGrafter"/>
</dbReference>
<dbReference type="PANTHER" id="PTHR21680">
    <property type="entry name" value="COILED-COIL DOMAIN-CONTAINING PROTEIN 124"/>
    <property type="match status" value="1"/>
</dbReference>
<feature type="domain" description="Coiled-coil" evidence="4">
    <location>
        <begin position="128"/>
        <end position="215"/>
    </location>
</feature>
<organism evidence="6 7">
    <name type="scientific">Calocera cornea HHB12733</name>
    <dbReference type="NCBI Taxonomy" id="1353952"/>
    <lineage>
        <taxon>Eukaryota</taxon>
        <taxon>Fungi</taxon>
        <taxon>Dikarya</taxon>
        <taxon>Basidiomycota</taxon>
        <taxon>Agaricomycotina</taxon>
        <taxon>Dacrymycetes</taxon>
        <taxon>Dacrymycetales</taxon>
        <taxon>Dacrymycetaceae</taxon>
        <taxon>Calocera</taxon>
    </lineage>
</organism>
<feature type="region of interest" description="Disordered" evidence="3">
    <location>
        <begin position="1"/>
        <end position="123"/>
    </location>
</feature>
<dbReference type="STRING" id="1353952.A0A165E0X9"/>
<keyword evidence="2" id="KW-0175">Coiled coil</keyword>
<protein>
    <submittedName>
        <fullName evidence="6">DUF1014-domain-containing protein</fullName>
    </submittedName>
</protein>
<evidence type="ECO:0000313" key="7">
    <source>
        <dbReference type="Proteomes" id="UP000076842"/>
    </source>
</evidence>
<feature type="compositionally biased region" description="Basic and acidic residues" evidence="3">
    <location>
        <begin position="112"/>
        <end position="123"/>
    </location>
</feature>
<dbReference type="GO" id="GO:0006366">
    <property type="term" value="P:transcription by RNA polymerase II"/>
    <property type="evidence" value="ECO:0007669"/>
    <property type="project" value="TreeGrafter"/>
</dbReference>
<dbReference type="Proteomes" id="UP000076842">
    <property type="component" value="Unassembled WGS sequence"/>
</dbReference>
<dbReference type="InterPro" id="IPR010422">
    <property type="entry name" value="Ccdc124/Oxs1"/>
</dbReference>
<dbReference type="AlphaFoldDB" id="A0A165E0X9"/>
<dbReference type="GO" id="GO:0005634">
    <property type="term" value="C:nucleus"/>
    <property type="evidence" value="ECO:0007669"/>
    <property type="project" value="TreeGrafter"/>
</dbReference>
<feature type="compositionally biased region" description="Low complexity" evidence="3">
    <location>
        <begin position="78"/>
        <end position="89"/>
    </location>
</feature>
<dbReference type="OrthoDB" id="76412at2759"/>
<reference evidence="6 7" key="1">
    <citation type="journal article" date="2016" name="Mol. Biol. Evol.">
        <title>Comparative Genomics of Early-Diverging Mushroom-Forming Fungi Provides Insights into the Origins of Lignocellulose Decay Capabilities.</title>
        <authorList>
            <person name="Nagy L.G."/>
            <person name="Riley R."/>
            <person name="Tritt A."/>
            <person name="Adam C."/>
            <person name="Daum C."/>
            <person name="Floudas D."/>
            <person name="Sun H."/>
            <person name="Yadav J.S."/>
            <person name="Pangilinan J."/>
            <person name="Larsson K.H."/>
            <person name="Matsuura K."/>
            <person name="Barry K."/>
            <person name="Labutti K."/>
            <person name="Kuo R."/>
            <person name="Ohm R.A."/>
            <person name="Bhattacharya S.S."/>
            <person name="Shirouzu T."/>
            <person name="Yoshinaga Y."/>
            <person name="Martin F.M."/>
            <person name="Grigoriev I.V."/>
            <person name="Hibbett D.S."/>
        </authorList>
    </citation>
    <scope>NUCLEOTIDE SEQUENCE [LARGE SCALE GENOMIC DNA]</scope>
    <source>
        <strain evidence="6 7">HHB12733</strain>
    </source>
</reference>
<dbReference type="Pfam" id="PF06244">
    <property type="entry name" value="Ccdc124"/>
    <property type="match status" value="1"/>
</dbReference>
<dbReference type="PANTHER" id="PTHR21680:SF0">
    <property type="entry name" value="COILED-COIL DOMAIN-CONTAINING PROTEIN 124"/>
    <property type="match status" value="1"/>
</dbReference>
<accession>A0A165E0X9</accession>
<feature type="compositionally biased region" description="Basic and acidic residues" evidence="3">
    <location>
        <begin position="1"/>
        <end position="38"/>
    </location>
</feature>
<feature type="domain" description="LSO1/LSO2" evidence="5">
    <location>
        <begin position="9"/>
        <end position="76"/>
    </location>
</feature>
<evidence type="ECO:0000256" key="2">
    <source>
        <dbReference type="ARBA" id="ARBA00023054"/>
    </source>
</evidence>
<dbReference type="Pfam" id="PF22048">
    <property type="entry name" value="LSO1_2-like"/>
    <property type="match status" value="1"/>
</dbReference>
<feature type="compositionally biased region" description="Low complexity" evidence="3">
    <location>
        <begin position="96"/>
        <end position="111"/>
    </location>
</feature>
<dbReference type="InterPro" id="IPR054414">
    <property type="entry name" value="Ccdc124/Oxs1_C"/>
</dbReference>
<keyword evidence="7" id="KW-1185">Reference proteome</keyword>
<comment type="similarity">
    <text evidence="1">Belongs to the CCDC124 family.</text>
</comment>
<feature type="compositionally biased region" description="Basic and acidic residues" evidence="3">
    <location>
        <begin position="49"/>
        <end position="73"/>
    </location>
</feature>
<name>A0A165E0X9_9BASI</name>
<sequence length="246" mass="27209">MAPKKEGNSKKDQGRARKAETEQKKKDAVVADKERQEAAEWADGAKSNKSKEDKEAKRAAELAKKAEKARLLAEEEAALPSKPKAAPKAGTKKAAAKAPAGPGATAAGGLKLPDDFKKDREPGVDEVAEAFAATGLDDALDLLTAINAKSDKASQGAAASQLEKHPERRFKAAFKEYEERQLPILREERPGLRLQQYKDLIFKQFQKAPENPFNQAALEYNATKEERIEVLNKQRRHIEDRLRQDD</sequence>
<dbReference type="FunCoup" id="A0A165E0X9">
    <property type="interactions" value="205"/>
</dbReference>
<dbReference type="InterPro" id="IPR054413">
    <property type="entry name" value="LSO1/2"/>
</dbReference>
<dbReference type="InParanoid" id="A0A165E0X9"/>
<evidence type="ECO:0000256" key="1">
    <source>
        <dbReference type="ARBA" id="ARBA00008296"/>
    </source>
</evidence>
<gene>
    <name evidence="6" type="ORF">CALCODRAFT_500523</name>
</gene>
<evidence type="ECO:0000259" key="5">
    <source>
        <dbReference type="Pfam" id="PF22048"/>
    </source>
</evidence>
<evidence type="ECO:0000313" key="6">
    <source>
        <dbReference type="EMBL" id="KZT53881.1"/>
    </source>
</evidence>
<dbReference type="EMBL" id="KV424026">
    <property type="protein sequence ID" value="KZT53881.1"/>
    <property type="molecule type" value="Genomic_DNA"/>
</dbReference>
<proteinExistence type="inferred from homology"/>
<evidence type="ECO:0000259" key="4">
    <source>
        <dbReference type="Pfam" id="PF06244"/>
    </source>
</evidence>
<evidence type="ECO:0000256" key="3">
    <source>
        <dbReference type="SAM" id="MobiDB-lite"/>
    </source>
</evidence>